<organism evidence="1">
    <name type="scientific">Arundo donax</name>
    <name type="common">Giant reed</name>
    <name type="synonym">Donax arundinaceus</name>
    <dbReference type="NCBI Taxonomy" id="35708"/>
    <lineage>
        <taxon>Eukaryota</taxon>
        <taxon>Viridiplantae</taxon>
        <taxon>Streptophyta</taxon>
        <taxon>Embryophyta</taxon>
        <taxon>Tracheophyta</taxon>
        <taxon>Spermatophyta</taxon>
        <taxon>Magnoliopsida</taxon>
        <taxon>Liliopsida</taxon>
        <taxon>Poales</taxon>
        <taxon>Poaceae</taxon>
        <taxon>PACMAD clade</taxon>
        <taxon>Arundinoideae</taxon>
        <taxon>Arundineae</taxon>
        <taxon>Arundo</taxon>
    </lineage>
</organism>
<proteinExistence type="predicted"/>
<reference evidence="1" key="2">
    <citation type="journal article" date="2015" name="Data Brief">
        <title>Shoot transcriptome of the giant reed, Arundo donax.</title>
        <authorList>
            <person name="Barrero R.A."/>
            <person name="Guerrero F.D."/>
            <person name="Moolhuijzen P."/>
            <person name="Goolsby J.A."/>
            <person name="Tidwell J."/>
            <person name="Bellgard S.E."/>
            <person name="Bellgard M.I."/>
        </authorList>
    </citation>
    <scope>NUCLEOTIDE SEQUENCE</scope>
    <source>
        <tissue evidence="1">Shoot tissue taken approximately 20 cm above the soil surface</tissue>
    </source>
</reference>
<name>A0A0A9A8N8_ARUDO</name>
<protein>
    <submittedName>
        <fullName evidence="1">Uncharacterized protein</fullName>
    </submittedName>
</protein>
<sequence length="30" mass="3337">MSRTTRVLIALIAPPSVIKLRESISQLIDD</sequence>
<reference evidence="1" key="1">
    <citation type="submission" date="2014-09" db="EMBL/GenBank/DDBJ databases">
        <authorList>
            <person name="Magalhaes I.L.F."/>
            <person name="Oliveira U."/>
            <person name="Santos F.R."/>
            <person name="Vidigal T.H.D.A."/>
            <person name="Brescovit A.D."/>
            <person name="Santos A.J."/>
        </authorList>
    </citation>
    <scope>NUCLEOTIDE SEQUENCE</scope>
    <source>
        <tissue evidence="1">Shoot tissue taken approximately 20 cm above the soil surface</tissue>
    </source>
</reference>
<dbReference type="AlphaFoldDB" id="A0A0A9A8N8"/>
<accession>A0A0A9A8N8</accession>
<dbReference type="EMBL" id="GBRH01251592">
    <property type="protein sequence ID" value="JAD46303.1"/>
    <property type="molecule type" value="Transcribed_RNA"/>
</dbReference>
<evidence type="ECO:0000313" key="1">
    <source>
        <dbReference type="EMBL" id="JAD46303.1"/>
    </source>
</evidence>